<feature type="region of interest" description="Disordered" evidence="1">
    <location>
        <begin position="26"/>
        <end position="70"/>
    </location>
</feature>
<feature type="compositionally biased region" description="Basic and acidic residues" evidence="1">
    <location>
        <begin position="26"/>
        <end position="40"/>
    </location>
</feature>
<name>A0A5J4Z7K2_PORPP</name>
<evidence type="ECO:0000313" key="2">
    <source>
        <dbReference type="EMBL" id="KAA8498813.1"/>
    </source>
</evidence>
<keyword evidence="3" id="KW-1185">Reference proteome</keyword>
<organism evidence="2 3">
    <name type="scientific">Porphyridium purpureum</name>
    <name type="common">Red alga</name>
    <name type="synonym">Porphyridium cruentum</name>
    <dbReference type="NCBI Taxonomy" id="35688"/>
    <lineage>
        <taxon>Eukaryota</taxon>
        <taxon>Rhodophyta</taxon>
        <taxon>Bangiophyceae</taxon>
        <taxon>Porphyridiales</taxon>
        <taxon>Porphyridiaceae</taxon>
        <taxon>Porphyridium</taxon>
    </lineage>
</organism>
<dbReference type="EMBL" id="VRMN01000001">
    <property type="protein sequence ID" value="KAA8498813.1"/>
    <property type="molecule type" value="Genomic_DNA"/>
</dbReference>
<reference evidence="3" key="1">
    <citation type="journal article" date="2019" name="Nat. Commun.">
        <title>Expansion of phycobilisome linker gene families in mesophilic red algae.</title>
        <authorList>
            <person name="Lee J."/>
            <person name="Kim D."/>
            <person name="Bhattacharya D."/>
            <person name="Yoon H.S."/>
        </authorList>
    </citation>
    <scope>NUCLEOTIDE SEQUENCE [LARGE SCALE GENOMIC DNA]</scope>
    <source>
        <strain evidence="3">CCMP 1328</strain>
    </source>
</reference>
<evidence type="ECO:0000313" key="3">
    <source>
        <dbReference type="Proteomes" id="UP000324585"/>
    </source>
</evidence>
<dbReference type="Proteomes" id="UP000324585">
    <property type="component" value="Unassembled WGS sequence"/>
</dbReference>
<dbReference type="AlphaFoldDB" id="A0A5J4Z7K2"/>
<accession>A0A5J4Z7K2</accession>
<evidence type="ECO:0000256" key="1">
    <source>
        <dbReference type="SAM" id="MobiDB-lite"/>
    </source>
</evidence>
<gene>
    <name evidence="2" type="ORF">FVE85_6398</name>
</gene>
<comment type="caution">
    <text evidence="2">The sequence shown here is derived from an EMBL/GenBank/DDBJ whole genome shotgun (WGS) entry which is preliminary data.</text>
</comment>
<protein>
    <submittedName>
        <fullName evidence="2">Uncharacterized protein</fullName>
    </submittedName>
</protein>
<sequence>MPVLEFRRKYALSRAASHGYLRIEPLSRDAGHAAQRERQRSKTGKQSSRATKMSLPVMNASSEPVAKKQKTGRKSDWEWLITAPDAQLADALKKQKYAILRRQKKDRDAKRAKRRKVAQCATLERDIVDGKAAPGAPLGDGILGEVSDDQIEVNLARKAEALLVKLHTSRTEYQRSLATEEFLQSLNTILQMYGSEVYVQAMLSVTGALKSPDVDGTHVDADAGKLAPDSSEFDENMFFHRDEDVWLSPLPGDVQESWE</sequence>
<proteinExistence type="predicted"/>